<gene>
    <name evidence="2" type="ORF">HNQ57_002625</name>
</gene>
<organism evidence="2 3">
    <name type="scientific">Zhongshania antarctica</name>
    <dbReference type="NCBI Taxonomy" id="641702"/>
    <lineage>
        <taxon>Bacteria</taxon>
        <taxon>Pseudomonadati</taxon>
        <taxon>Pseudomonadota</taxon>
        <taxon>Gammaproteobacteria</taxon>
        <taxon>Cellvibrionales</taxon>
        <taxon>Spongiibacteraceae</taxon>
        <taxon>Zhongshania</taxon>
    </lineage>
</organism>
<protein>
    <submittedName>
        <fullName evidence="2">CO/xanthine dehydrogenase Mo-binding subunit</fullName>
    </submittedName>
</protein>
<dbReference type="InterPro" id="IPR000674">
    <property type="entry name" value="Ald_Oxase/Xan_DH_a/b"/>
</dbReference>
<dbReference type="InterPro" id="IPR037165">
    <property type="entry name" value="AldOxase/xan_DH_Mopterin-bd_sf"/>
</dbReference>
<reference evidence="2 3" key="1">
    <citation type="submission" date="2020-08" db="EMBL/GenBank/DDBJ databases">
        <title>Genomic Encyclopedia of Type Strains, Phase IV (KMG-IV): sequencing the most valuable type-strain genomes for metagenomic binning, comparative biology and taxonomic classification.</title>
        <authorList>
            <person name="Goeker M."/>
        </authorList>
    </citation>
    <scope>NUCLEOTIDE SEQUENCE [LARGE SCALE GENOMIC DNA]</scope>
    <source>
        <strain evidence="2 3">DSM 25701</strain>
    </source>
</reference>
<dbReference type="InterPro" id="IPR012368">
    <property type="entry name" value="OxRdtase_Mopterin-bd_su_IorB"/>
</dbReference>
<evidence type="ECO:0000313" key="2">
    <source>
        <dbReference type="EMBL" id="MBB5188343.1"/>
    </source>
</evidence>
<name>A0A840R793_9GAMM</name>
<dbReference type="SMART" id="SM01008">
    <property type="entry name" value="Ald_Xan_dh_C"/>
    <property type="match status" value="1"/>
</dbReference>
<feature type="domain" description="Aldehyde oxidase/xanthine dehydrogenase a/b hammerhead" evidence="1">
    <location>
        <begin position="204"/>
        <end position="282"/>
    </location>
</feature>
<dbReference type="AlphaFoldDB" id="A0A840R793"/>
<dbReference type="Gene3D" id="3.30.365.10">
    <property type="entry name" value="Aldehyde oxidase/xanthine dehydrogenase, molybdopterin binding domain"/>
    <property type="match status" value="4"/>
</dbReference>
<dbReference type="InterPro" id="IPR006311">
    <property type="entry name" value="TAT_signal"/>
</dbReference>
<dbReference type="Pfam" id="PF02738">
    <property type="entry name" value="MoCoBD_1"/>
    <property type="match status" value="1"/>
</dbReference>
<sequence>MTISRRSFIKGGAIFGGGLAIGFNLSGCAQTEYPHFSATDLQPNAYIQVSPSGQVILQLYKSEMGQGVYTGMATMAAEELNMDPSLIIVQHAEFYPDFRDPEFYVMITGGSSSIKYGYTILREAAATVAAMLKTAAAQYLSIAESALNLKDGKVVYAGGEVDFATLLPIARGLATPTEVTLKSPQDFQYIGRHRQRLDALGKVTGKSEFGIDVQYPGAMTAVLLRCPHFGGKVSSFDASNALKMSGVKSVFEVDGAVAVLAETYWQARQAAGVVSVVWDKGPLAGVSSESLRVERHGMLTSEAGKNVEEKGEASAATGELFEAVYDVPYLAHATMEPMNAVAVATKEGIEIWTGNQSPDIALSEIADATGFKREQIRIHNHMLGGGFGRRIMPDYLVEAARIAQLSGKPVRLVWSREDDMRGDFYRPNATVAMSAMIDQSAVTSLQAKIVAPSILGGFVQFVTNTLLPQWLPKGLHKKIGGMASGSDPAAAEGIAHSDYEFPYMRTDYVEQKTTIPLGYWRSVGHSQNGFFIESFIDELAHQTTQDPVAFRLAHMAKDSRRRQVLELAAAKANWGNPPQGQFQGVAVHESFSTVVAQVVNVSIADGKIKVHKVVCAVECGMVINSDIVVAQMEGGIVFALTAALKGEITIEDGAVQQSNFHDYEVLRINETPEIEVYRVDSANAPTGVGEPGVPPLAPALANAVFAATGQRLRKLPLRLA</sequence>
<dbReference type="PANTHER" id="PTHR47495">
    <property type="entry name" value="ALDEHYDE DEHYDROGENASE"/>
    <property type="match status" value="1"/>
</dbReference>
<dbReference type="InterPro" id="IPR008274">
    <property type="entry name" value="AldOxase/xan_DH_MoCoBD1"/>
</dbReference>
<evidence type="ECO:0000313" key="3">
    <source>
        <dbReference type="Proteomes" id="UP000536640"/>
    </source>
</evidence>
<dbReference type="SUPFAM" id="SSF56003">
    <property type="entry name" value="Molybdenum cofactor-binding domain"/>
    <property type="match status" value="2"/>
</dbReference>
<dbReference type="PANTHER" id="PTHR47495:SF2">
    <property type="entry name" value="ALDEHYDE DEHYDROGENASE"/>
    <property type="match status" value="1"/>
</dbReference>
<proteinExistence type="predicted"/>
<dbReference type="PROSITE" id="PS51318">
    <property type="entry name" value="TAT"/>
    <property type="match status" value="1"/>
</dbReference>
<comment type="caution">
    <text evidence="2">The sequence shown here is derived from an EMBL/GenBank/DDBJ whole genome shotgun (WGS) entry which is preliminary data.</text>
</comment>
<accession>A0A840R793</accession>
<dbReference type="InterPro" id="IPR046867">
    <property type="entry name" value="AldOxase/xan_DH_MoCoBD2"/>
</dbReference>
<dbReference type="GO" id="GO:0016491">
    <property type="term" value="F:oxidoreductase activity"/>
    <property type="evidence" value="ECO:0007669"/>
    <property type="project" value="InterPro"/>
</dbReference>
<keyword evidence="3" id="KW-1185">Reference proteome</keyword>
<dbReference type="EMBL" id="JACHHW010000007">
    <property type="protein sequence ID" value="MBB5188343.1"/>
    <property type="molecule type" value="Genomic_DNA"/>
</dbReference>
<evidence type="ECO:0000259" key="1">
    <source>
        <dbReference type="SMART" id="SM01008"/>
    </source>
</evidence>
<dbReference type="InterPro" id="IPR052516">
    <property type="entry name" value="N-heterocyclic_Hydroxylase"/>
</dbReference>
<dbReference type="Proteomes" id="UP000536640">
    <property type="component" value="Unassembled WGS sequence"/>
</dbReference>
<dbReference type="RefSeq" id="WP_184463645.1">
    <property type="nucleotide sequence ID" value="NZ_JACHHW010000007.1"/>
</dbReference>
<dbReference type="Pfam" id="PF20256">
    <property type="entry name" value="MoCoBD_2"/>
    <property type="match status" value="2"/>
</dbReference>
<dbReference type="PIRSF" id="PIRSF036389">
    <property type="entry name" value="IOR_B"/>
    <property type="match status" value="1"/>
</dbReference>
<dbReference type="Gene3D" id="3.90.1170.50">
    <property type="entry name" value="Aldehyde oxidase/xanthine dehydrogenase, a/b hammerhead"/>
    <property type="match status" value="1"/>
</dbReference>